<feature type="compositionally biased region" description="Low complexity" evidence="1">
    <location>
        <begin position="755"/>
        <end position="765"/>
    </location>
</feature>
<feature type="compositionally biased region" description="Polar residues" evidence="1">
    <location>
        <begin position="1141"/>
        <end position="1157"/>
    </location>
</feature>
<feature type="region of interest" description="Disordered" evidence="1">
    <location>
        <begin position="975"/>
        <end position="1054"/>
    </location>
</feature>
<feature type="compositionally biased region" description="Basic residues" evidence="1">
    <location>
        <begin position="979"/>
        <end position="998"/>
    </location>
</feature>
<feature type="compositionally biased region" description="Basic and acidic residues" evidence="1">
    <location>
        <begin position="598"/>
        <end position="617"/>
    </location>
</feature>
<evidence type="ECO:0000256" key="1">
    <source>
        <dbReference type="SAM" id="MobiDB-lite"/>
    </source>
</evidence>
<feature type="region of interest" description="Disordered" evidence="1">
    <location>
        <begin position="352"/>
        <end position="399"/>
    </location>
</feature>
<feature type="compositionally biased region" description="Polar residues" evidence="1">
    <location>
        <begin position="1270"/>
        <end position="1303"/>
    </location>
</feature>
<feature type="compositionally biased region" description="Basic and acidic residues" evidence="1">
    <location>
        <begin position="422"/>
        <end position="438"/>
    </location>
</feature>
<dbReference type="OrthoDB" id="3364707at2759"/>
<proteinExistence type="predicted"/>
<feature type="compositionally biased region" description="Low complexity" evidence="1">
    <location>
        <begin position="633"/>
        <end position="648"/>
    </location>
</feature>
<feature type="compositionally biased region" description="Polar residues" evidence="1">
    <location>
        <begin position="165"/>
        <end position="187"/>
    </location>
</feature>
<feature type="compositionally biased region" description="Low complexity" evidence="1">
    <location>
        <begin position="188"/>
        <end position="210"/>
    </location>
</feature>
<feature type="compositionally biased region" description="Low complexity" evidence="1">
    <location>
        <begin position="1349"/>
        <end position="1360"/>
    </location>
</feature>
<feature type="compositionally biased region" description="Low complexity" evidence="1">
    <location>
        <begin position="234"/>
        <end position="261"/>
    </location>
</feature>
<feature type="region of interest" description="Disordered" evidence="1">
    <location>
        <begin position="580"/>
        <end position="812"/>
    </location>
</feature>
<feature type="region of interest" description="Disordered" evidence="1">
    <location>
        <begin position="1321"/>
        <end position="1397"/>
    </location>
</feature>
<feature type="compositionally biased region" description="Polar residues" evidence="1">
    <location>
        <begin position="472"/>
        <end position="482"/>
    </location>
</feature>
<feature type="region of interest" description="Disordered" evidence="1">
    <location>
        <begin position="472"/>
        <end position="549"/>
    </location>
</feature>
<feature type="compositionally biased region" description="Basic and acidic residues" evidence="1">
    <location>
        <begin position="1022"/>
        <end position="1039"/>
    </location>
</feature>
<feature type="region of interest" description="Disordered" evidence="1">
    <location>
        <begin position="1421"/>
        <end position="1450"/>
    </location>
</feature>
<reference evidence="2 3" key="1">
    <citation type="journal article" date="2015" name="Fungal Genet. Biol.">
        <title>Evolution of novel wood decay mechanisms in Agaricales revealed by the genome sequences of Fistulina hepatica and Cylindrobasidium torrendii.</title>
        <authorList>
            <person name="Floudas D."/>
            <person name="Held B.W."/>
            <person name="Riley R."/>
            <person name="Nagy L.G."/>
            <person name="Koehler G."/>
            <person name="Ransdell A.S."/>
            <person name="Younus H."/>
            <person name="Chow J."/>
            <person name="Chiniquy J."/>
            <person name="Lipzen A."/>
            <person name="Tritt A."/>
            <person name="Sun H."/>
            <person name="Haridas S."/>
            <person name="LaButti K."/>
            <person name="Ohm R.A."/>
            <person name="Kues U."/>
            <person name="Blanchette R.A."/>
            <person name="Grigoriev I.V."/>
            <person name="Minto R.E."/>
            <person name="Hibbett D.S."/>
        </authorList>
    </citation>
    <scope>NUCLEOTIDE SEQUENCE [LARGE SCALE GENOMIC DNA]</scope>
    <source>
        <strain evidence="2 3">ATCC 64428</strain>
    </source>
</reference>
<evidence type="ECO:0000313" key="3">
    <source>
        <dbReference type="Proteomes" id="UP000054144"/>
    </source>
</evidence>
<dbReference type="EMBL" id="KN882043">
    <property type="protein sequence ID" value="KIY46173.1"/>
    <property type="molecule type" value="Genomic_DNA"/>
</dbReference>
<gene>
    <name evidence="2" type="ORF">FISHEDRAFT_76014</name>
</gene>
<feature type="compositionally biased region" description="Low complexity" evidence="1">
    <location>
        <begin position="377"/>
        <end position="389"/>
    </location>
</feature>
<feature type="compositionally biased region" description="Polar residues" evidence="1">
    <location>
        <begin position="138"/>
        <end position="152"/>
    </location>
</feature>
<feature type="region of interest" description="Disordered" evidence="1">
    <location>
        <begin position="824"/>
        <end position="912"/>
    </location>
</feature>
<name>A0A0D7A5S1_9AGAR</name>
<feature type="compositionally biased region" description="Polar residues" evidence="1">
    <location>
        <begin position="649"/>
        <end position="661"/>
    </location>
</feature>
<feature type="region of interest" description="Disordered" evidence="1">
    <location>
        <begin position="1137"/>
        <end position="1161"/>
    </location>
</feature>
<feature type="compositionally biased region" description="Polar residues" evidence="1">
    <location>
        <begin position="24"/>
        <end position="49"/>
    </location>
</feature>
<feature type="compositionally biased region" description="Polar residues" evidence="1">
    <location>
        <begin position="1437"/>
        <end position="1450"/>
    </location>
</feature>
<feature type="compositionally biased region" description="Polar residues" evidence="1">
    <location>
        <begin position="303"/>
        <end position="314"/>
    </location>
</feature>
<feature type="compositionally biased region" description="Low complexity" evidence="1">
    <location>
        <begin position="69"/>
        <end position="86"/>
    </location>
</feature>
<feature type="compositionally biased region" description="Basic and acidic residues" evidence="1">
    <location>
        <begin position="507"/>
        <end position="516"/>
    </location>
</feature>
<sequence length="1450" mass="156025">MSLRGPSSAHRTVPSSDKPETALSAPTRTSDNNTRVAANVGDMSSSSHSGLPRRTQDSVRGMLPRAQTQPVASTSSHVSSGSPTQHTRAERKKQSSSTSAAFLPEHLSMKRLLARPADRHHHTLSHEPSVGSGIPQPMSRSRSISTHSQKYHSSTRTSPASPSTERGTPATSPSSRLRTQPTTSPHVSPTTLSPRLSPLTSSIPSTPSSPGARSPGHQAGKRVASSSSPPVPPRSSSRSLSRSEPTSVSRSTPSILSKSSSLTADEPGTLGLAARLKATRPSMLSLSMGQEHPSGNKLPLATVNPSTTGADPSECTSFLSLSPSIPYTPNIGTVASSPQVVVVPARRHPNVLRRRPSAVSVRNLTPPNSNKNSPGLSSSAPGTPTASPGFHSLSSMLSRTPTTSKGFISRVASHFVADPSSEDVHGSLSRQEHIEESRRHHLPRMPLLMDMVKRKPSMDLFLHKETVTSARINPTRYTARQTSDADELGTSPANRSITVSDHIGTFGRKERRDTTSDKLNSLHSRPTTEHPPRSTSQQPPSQKLKDGHPSQVLWNEEQSLRQRRDPWPVDSSTVDALRGLTMRSKSVDSRQRNAVGQRSERSTITHETHIPKTESIHKWTPGGRPLTVDSRRSAASSSRPSVPGSSFSLTSAPTDSASRTPINDAHRRRSISPDILPTPVMPDGYASSHSQSSSSRLPRPSFSSSLPRSGSGVLPADTSDKSHSSIGYQRGRYAHSAPSKSQSSLSSIRKDDVSSDLPSSSVSESLQDRQTSRGAVQLLQGKAVEDEPATAHVSHEAGISSSDDVPGPLTPASQLVFDYRKSTSLLDDGGNYSPERDDITMNLSGLLPQGTASPSAPPRSSDTGVAVASTSLVPTRTRSPVSNSRPSASINHSTTSLVSSSSIPSRAHSSSSVRIEGMPVLMAAPTHKVSADSTVSSPVDYSASPQEEEARLPYYTVIGSDHDWMVGTSFGGAQVSTGYRHRHPSSPKKSISKKVSMRFKKESKTDDESDQLSRGRKSSSGDAERAVEQHKASFDDARLRINHNSEPPKGGGSRLWKLMKRISASGLKEKFDAKEEVPPVPSLPVYFKKVSDGFLSVEKGESRQPEAWITAGDRKALSVDTQRIVVPPIPPTPFTLAGSAHSLNHRSTTTRSSTPDIDSSDDKFFGTATRRSSFSSDGTPAKDNAASYIMQHIVSPDKLQKLMAQDDEPEVASPIDFRNAKKPVTKGSLDYPVADTTVEKLPSLPHPPRSRGHRHSQTVVVQPWSRDSPRTPTFSRLRTSESEGLTSTRSSSPLIPTFSSEQPINTFAQKRALAEINKKTTTTSLPTSASSVPSSSLPPPPRPTRNPIRASSAPRPSKSSTQPSLEQPDSPAKPEHRRRQSNPQPSTTSRYREMSALPIRILSDEEKVDKWDDLLRRSDRAGGTLHMGNEPLPSDSLRYSTTSTTLDGLF</sequence>
<feature type="region of interest" description="Disordered" evidence="1">
    <location>
        <begin position="286"/>
        <end position="314"/>
    </location>
</feature>
<feature type="region of interest" description="Disordered" evidence="1">
    <location>
        <begin position="1241"/>
        <end position="1303"/>
    </location>
</feature>
<organism evidence="2 3">
    <name type="scientific">Fistulina hepatica ATCC 64428</name>
    <dbReference type="NCBI Taxonomy" id="1128425"/>
    <lineage>
        <taxon>Eukaryota</taxon>
        <taxon>Fungi</taxon>
        <taxon>Dikarya</taxon>
        <taxon>Basidiomycota</taxon>
        <taxon>Agaricomycotina</taxon>
        <taxon>Agaricomycetes</taxon>
        <taxon>Agaricomycetidae</taxon>
        <taxon>Agaricales</taxon>
        <taxon>Fistulinaceae</taxon>
        <taxon>Fistulina</taxon>
    </lineage>
</organism>
<feature type="compositionally biased region" description="Polar residues" evidence="1">
    <location>
        <begin position="360"/>
        <end position="376"/>
    </location>
</feature>
<feature type="compositionally biased region" description="Low complexity" evidence="1">
    <location>
        <begin position="889"/>
        <end position="912"/>
    </location>
</feature>
<feature type="compositionally biased region" description="Low complexity" evidence="1">
    <location>
        <begin position="154"/>
        <end position="164"/>
    </location>
</feature>
<dbReference type="Proteomes" id="UP000054144">
    <property type="component" value="Unassembled WGS sequence"/>
</dbReference>
<feature type="compositionally biased region" description="Low complexity" evidence="1">
    <location>
        <begin position="533"/>
        <end position="542"/>
    </location>
</feature>
<keyword evidence="3" id="KW-1185">Reference proteome</keyword>
<feature type="compositionally biased region" description="Polar residues" evidence="1">
    <location>
        <begin position="850"/>
        <end position="888"/>
    </location>
</feature>
<accession>A0A0D7A5S1</accession>
<evidence type="ECO:0000313" key="2">
    <source>
        <dbReference type="EMBL" id="KIY46173.1"/>
    </source>
</evidence>
<feature type="region of interest" description="Disordered" evidence="1">
    <location>
        <begin position="419"/>
        <end position="439"/>
    </location>
</feature>
<feature type="compositionally biased region" description="Low complexity" evidence="1">
    <location>
        <begin position="1321"/>
        <end position="1335"/>
    </location>
</feature>
<protein>
    <submittedName>
        <fullName evidence="2">Uncharacterized protein</fullName>
    </submittedName>
</protein>
<feature type="compositionally biased region" description="Low complexity" evidence="1">
    <location>
        <begin position="687"/>
        <end position="711"/>
    </location>
</feature>
<feature type="compositionally biased region" description="Low complexity" evidence="1">
    <location>
        <begin position="736"/>
        <end position="747"/>
    </location>
</feature>
<feature type="region of interest" description="Disordered" evidence="1">
    <location>
        <begin position="1"/>
        <end position="266"/>
    </location>
</feature>